<evidence type="ECO:0000313" key="1">
    <source>
        <dbReference type="EMBL" id="MCI78395.1"/>
    </source>
</evidence>
<dbReference type="AlphaFoldDB" id="A0A392UUI3"/>
<keyword evidence="2" id="KW-1185">Reference proteome</keyword>
<comment type="caution">
    <text evidence="1">The sequence shown here is derived from an EMBL/GenBank/DDBJ whole genome shotgun (WGS) entry which is preliminary data.</text>
</comment>
<name>A0A392UUI3_9FABA</name>
<dbReference type="EMBL" id="LXQA010949890">
    <property type="protein sequence ID" value="MCI78395.1"/>
    <property type="molecule type" value="Genomic_DNA"/>
</dbReference>
<evidence type="ECO:0000313" key="2">
    <source>
        <dbReference type="Proteomes" id="UP000265520"/>
    </source>
</evidence>
<sequence>PSLILEVETAVDLGQLMLQITTCNVNVDSEKIWFPLIVVDCS</sequence>
<proteinExistence type="predicted"/>
<gene>
    <name evidence="1" type="ORF">A2U01_0099665</name>
</gene>
<dbReference type="Proteomes" id="UP000265520">
    <property type="component" value="Unassembled WGS sequence"/>
</dbReference>
<organism evidence="1 2">
    <name type="scientific">Trifolium medium</name>
    <dbReference type="NCBI Taxonomy" id="97028"/>
    <lineage>
        <taxon>Eukaryota</taxon>
        <taxon>Viridiplantae</taxon>
        <taxon>Streptophyta</taxon>
        <taxon>Embryophyta</taxon>
        <taxon>Tracheophyta</taxon>
        <taxon>Spermatophyta</taxon>
        <taxon>Magnoliopsida</taxon>
        <taxon>eudicotyledons</taxon>
        <taxon>Gunneridae</taxon>
        <taxon>Pentapetalae</taxon>
        <taxon>rosids</taxon>
        <taxon>fabids</taxon>
        <taxon>Fabales</taxon>
        <taxon>Fabaceae</taxon>
        <taxon>Papilionoideae</taxon>
        <taxon>50 kb inversion clade</taxon>
        <taxon>NPAAA clade</taxon>
        <taxon>Hologalegina</taxon>
        <taxon>IRL clade</taxon>
        <taxon>Trifolieae</taxon>
        <taxon>Trifolium</taxon>
    </lineage>
</organism>
<protein>
    <submittedName>
        <fullName evidence="1">Uncharacterized protein</fullName>
    </submittedName>
</protein>
<accession>A0A392UUI3</accession>
<feature type="non-terminal residue" evidence="1">
    <location>
        <position position="1"/>
    </location>
</feature>
<reference evidence="1 2" key="1">
    <citation type="journal article" date="2018" name="Front. Plant Sci.">
        <title>Red Clover (Trifolium pratense) and Zigzag Clover (T. medium) - A Picture of Genomic Similarities and Differences.</title>
        <authorList>
            <person name="Dluhosova J."/>
            <person name="Istvanek J."/>
            <person name="Nedelnik J."/>
            <person name="Repkova J."/>
        </authorList>
    </citation>
    <scope>NUCLEOTIDE SEQUENCE [LARGE SCALE GENOMIC DNA]</scope>
    <source>
        <strain evidence="2">cv. 10/8</strain>
        <tissue evidence="1">Leaf</tissue>
    </source>
</reference>